<comment type="caution">
    <text evidence="2">The sequence shown here is derived from an EMBL/GenBank/DDBJ whole genome shotgun (WGS) entry which is preliminary data.</text>
</comment>
<evidence type="ECO:0000313" key="3">
    <source>
        <dbReference type="Proteomes" id="UP001160301"/>
    </source>
</evidence>
<feature type="region of interest" description="Disordered" evidence="1">
    <location>
        <begin position="97"/>
        <end position="120"/>
    </location>
</feature>
<keyword evidence="3" id="KW-1185">Reference proteome</keyword>
<reference evidence="2 3" key="1">
    <citation type="submission" date="2023-04" db="EMBL/GenBank/DDBJ databases">
        <title>The genome sequence of Polyangium sorediatum DSM14670.</title>
        <authorList>
            <person name="Zhang X."/>
        </authorList>
    </citation>
    <scope>NUCLEOTIDE SEQUENCE [LARGE SCALE GENOMIC DNA]</scope>
    <source>
        <strain evidence="2 3">DSM 14670</strain>
    </source>
</reference>
<organism evidence="2 3">
    <name type="scientific">Polyangium sorediatum</name>
    <dbReference type="NCBI Taxonomy" id="889274"/>
    <lineage>
        <taxon>Bacteria</taxon>
        <taxon>Pseudomonadati</taxon>
        <taxon>Myxococcota</taxon>
        <taxon>Polyangia</taxon>
        <taxon>Polyangiales</taxon>
        <taxon>Polyangiaceae</taxon>
        <taxon>Polyangium</taxon>
    </lineage>
</organism>
<evidence type="ECO:0000313" key="2">
    <source>
        <dbReference type="EMBL" id="MDI1435304.1"/>
    </source>
</evidence>
<proteinExistence type="predicted"/>
<accession>A0ABT6P3X9</accession>
<dbReference type="Proteomes" id="UP001160301">
    <property type="component" value="Unassembled WGS sequence"/>
</dbReference>
<protein>
    <submittedName>
        <fullName evidence="2">Uncharacterized protein</fullName>
    </submittedName>
</protein>
<feature type="region of interest" description="Disordered" evidence="1">
    <location>
        <begin position="315"/>
        <end position="351"/>
    </location>
</feature>
<dbReference type="EMBL" id="JARZHI010000056">
    <property type="protein sequence ID" value="MDI1435304.1"/>
    <property type="molecule type" value="Genomic_DNA"/>
</dbReference>
<sequence>MSIYRLKRFEVSAISLNNQFYANGRQQLRVDITIQKEKWDENIRDWVEEALTETERQTLTLVDFSSDLNQTNLPQGWSVDTEQNGFFTGPYFASLAEPEPEAGGKAEATQAPPGEPGDAIKTNANAVAETHARYTRSTFVGIAKLMARVKLDGGQVLTTNMSSGDHNFTSSVMLQAVTPHAIQPSQLTMTTRILLNDPVMSGATQRVTAYFWTMPVGLEIYSITHVGEPKLFFVRKDQGQLLRGRGYPSDINMLVYTSYGDINVFGWEYRITIAKNQFAVDVLRVNPFSAVKSTWNTGVVFSVIDMYGNEHRYRVDPSSDDSTVTIAPGPRSIEMPQAEPAHAEPARAGGA</sequence>
<name>A0ABT6P3X9_9BACT</name>
<evidence type="ECO:0000256" key="1">
    <source>
        <dbReference type="SAM" id="MobiDB-lite"/>
    </source>
</evidence>
<gene>
    <name evidence="2" type="ORF">QHF89_37735</name>
</gene>
<dbReference type="RefSeq" id="WP_136973034.1">
    <property type="nucleotide sequence ID" value="NZ_JARZHI010000056.1"/>
</dbReference>